<dbReference type="GO" id="GO:0008654">
    <property type="term" value="P:phospholipid biosynthetic process"/>
    <property type="evidence" value="ECO:0007669"/>
    <property type="project" value="InterPro"/>
</dbReference>
<dbReference type="PANTHER" id="PTHR43793:SF1">
    <property type="entry name" value="FAD SYNTHASE"/>
    <property type="match status" value="1"/>
</dbReference>
<evidence type="ECO:0000256" key="2">
    <source>
        <dbReference type="ARBA" id="ARBA00022695"/>
    </source>
</evidence>
<dbReference type="EMBL" id="CAJNOR010000510">
    <property type="protein sequence ID" value="CAF0934951.1"/>
    <property type="molecule type" value="Genomic_DNA"/>
</dbReference>
<proteinExistence type="predicted"/>
<feature type="region of interest" description="Disordered" evidence="3">
    <location>
        <begin position="356"/>
        <end position="375"/>
    </location>
</feature>
<feature type="domain" description="Cytidyltransferase-like" evidence="5">
    <location>
        <begin position="396"/>
        <end position="521"/>
    </location>
</feature>
<dbReference type="InterPro" id="IPR000462">
    <property type="entry name" value="CDP-OH_P_trans"/>
</dbReference>
<dbReference type="GO" id="GO:0016779">
    <property type="term" value="F:nucleotidyltransferase activity"/>
    <property type="evidence" value="ECO:0007669"/>
    <property type="project" value="UniProtKB-KW"/>
</dbReference>
<organism evidence="6 7">
    <name type="scientific">Adineta ricciae</name>
    <name type="common">Rotifer</name>
    <dbReference type="NCBI Taxonomy" id="249248"/>
    <lineage>
        <taxon>Eukaryota</taxon>
        <taxon>Metazoa</taxon>
        <taxon>Spiralia</taxon>
        <taxon>Gnathifera</taxon>
        <taxon>Rotifera</taxon>
        <taxon>Eurotatoria</taxon>
        <taxon>Bdelloidea</taxon>
        <taxon>Adinetida</taxon>
        <taxon>Adinetidae</taxon>
        <taxon>Adineta</taxon>
    </lineage>
</organism>
<sequence length="539" mass="61196">MTIGTSNIHFRFQGLLSVIQWFINLLITVSRVTTSIMFHLVIWYDLYMYTPLQAYLSPYVSRIPRVIRIGNKSFTVFNANVVTYSRTLLIIPIAWCLKCNYPTLACSLILFHDFLDHIDGIVAKVHKRIYGDNIDDPLLGGFMDAFCDKIVNVFCLWTIIQETHFDQTSTLMAIAFVLLCYTVIGLETAIGVVRVQDYFHAALLGNKTTNKNSTAAVMEGKLKEKFESIGLAFLCLSIGHATPFEHWTGIFGVVCLALTIRLAYISLTKKLQARESRKEKKNVTIQDQPEEIQIPVQKSIAVINTSISNNDANTRQRAMTLDSSRRENEKSKHTKDQTPPIFSANMTNPMIAETIDSEDDSHSTSSSDNADDPLHSFQRSASLPSIWIDGRADKVYTVGCFDLFHEGHRLLLQRMRQYGRQVIVGVHDSRSIHKLKKRVPVDGTETRMLNVKRYADEVYCVAGTDPSNFVKCVVHLRENETAVYIRGDDMADFPSRHVVEELMPIKFLPYTNGVSSTQLRKELFSHIQADDMEHLEKVN</sequence>
<dbReference type="Pfam" id="PF01066">
    <property type="entry name" value="CDP-OH_P_transf"/>
    <property type="match status" value="1"/>
</dbReference>
<dbReference type="SUPFAM" id="SSF52374">
    <property type="entry name" value="Nucleotidylyl transferase"/>
    <property type="match status" value="1"/>
</dbReference>
<evidence type="ECO:0000259" key="5">
    <source>
        <dbReference type="Pfam" id="PF01467"/>
    </source>
</evidence>
<feature type="transmembrane region" description="Helical" evidence="4">
    <location>
        <begin position="250"/>
        <end position="267"/>
    </location>
</feature>
<dbReference type="GO" id="GO:0016780">
    <property type="term" value="F:phosphotransferase activity, for other substituted phosphate groups"/>
    <property type="evidence" value="ECO:0007669"/>
    <property type="project" value="InterPro"/>
</dbReference>
<reference evidence="6" key="1">
    <citation type="submission" date="2021-02" db="EMBL/GenBank/DDBJ databases">
        <authorList>
            <person name="Nowell W R."/>
        </authorList>
    </citation>
    <scope>NUCLEOTIDE SEQUENCE</scope>
</reference>
<comment type="caution">
    <text evidence="6">The sequence shown here is derived from an EMBL/GenBank/DDBJ whole genome shotgun (WGS) entry which is preliminary data.</text>
</comment>
<dbReference type="InterPro" id="IPR014729">
    <property type="entry name" value="Rossmann-like_a/b/a_fold"/>
</dbReference>
<keyword evidence="7" id="KW-1185">Reference proteome</keyword>
<dbReference type="Pfam" id="PF01467">
    <property type="entry name" value="CTP_transf_like"/>
    <property type="match status" value="1"/>
</dbReference>
<dbReference type="PANTHER" id="PTHR43793">
    <property type="entry name" value="FAD SYNTHASE"/>
    <property type="match status" value="1"/>
</dbReference>
<evidence type="ECO:0000313" key="6">
    <source>
        <dbReference type="EMBL" id="CAF0934951.1"/>
    </source>
</evidence>
<gene>
    <name evidence="6" type="ORF">XAT740_LOCUS9790</name>
</gene>
<dbReference type="Gene3D" id="3.40.50.620">
    <property type="entry name" value="HUPs"/>
    <property type="match status" value="1"/>
</dbReference>
<dbReference type="InterPro" id="IPR043130">
    <property type="entry name" value="CDP-OH_PTrfase_TM_dom"/>
</dbReference>
<protein>
    <recommendedName>
        <fullName evidence="5">Cytidyltransferase-like domain-containing protein</fullName>
    </recommendedName>
</protein>
<keyword evidence="2" id="KW-0548">Nucleotidyltransferase</keyword>
<evidence type="ECO:0000256" key="3">
    <source>
        <dbReference type="SAM" id="MobiDB-lite"/>
    </source>
</evidence>
<feature type="transmembrane region" description="Helical" evidence="4">
    <location>
        <begin position="171"/>
        <end position="193"/>
    </location>
</feature>
<dbReference type="InterPro" id="IPR004821">
    <property type="entry name" value="Cyt_trans-like"/>
</dbReference>
<feature type="transmembrane region" description="Helical" evidence="4">
    <location>
        <begin position="21"/>
        <end position="44"/>
    </location>
</feature>
<feature type="region of interest" description="Disordered" evidence="3">
    <location>
        <begin position="312"/>
        <end position="347"/>
    </location>
</feature>
<dbReference type="Proteomes" id="UP000663828">
    <property type="component" value="Unassembled WGS sequence"/>
</dbReference>
<keyword evidence="1" id="KW-0808">Transferase</keyword>
<dbReference type="GO" id="GO:0016020">
    <property type="term" value="C:membrane"/>
    <property type="evidence" value="ECO:0007669"/>
    <property type="project" value="InterPro"/>
</dbReference>
<dbReference type="Gene3D" id="1.20.120.1760">
    <property type="match status" value="1"/>
</dbReference>
<evidence type="ECO:0000256" key="1">
    <source>
        <dbReference type="ARBA" id="ARBA00022679"/>
    </source>
</evidence>
<name>A0A814BWC6_ADIRI</name>
<keyword evidence="4" id="KW-0812">Transmembrane</keyword>
<feature type="compositionally biased region" description="Basic and acidic residues" evidence="3">
    <location>
        <begin position="323"/>
        <end position="336"/>
    </location>
</feature>
<accession>A0A814BWC6</accession>
<evidence type="ECO:0000313" key="7">
    <source>
        <dbReference type="Proteomes" id="UP000663828"/>
    </source>
</evidence>
<dbReference type="NCBIfam" id="TIGR00125">
    <property type="entry name" value="cyt_tran_rel"/>
    <property type="match status" value="1"/>
</dbReference>
<keyword evidence="4" id="KW-0472">Membrane</keyword>
<keyword evidence="4" id="KW-1133">Transmembrane helix</keyword>
<dbReference type="InterPro" id="IPR050385">
    <property type="entry name" value="Archaeal_FAD_synthase"/>
</dbReference>
<evidence type="ECO:0000256" key="4">
    <source>
        <dbReference type="SAM" id="Phobius"/>
    </source>
</evidence>
<dbReference type="AlphaFoldDB" id="A0A814BWC6"/>